<dbReference type="Gene3D" id="1.10.10.10">
    <property type="entry name" value="Winged helix-like DNA-binding domain superfamily/Winged helix DNA-binding domain"/>
    <property type="match status" value="1"/>
</dbReference>
<proteinExistence type="predicted"/>
<dbReference type="RefSeq" id="WP_330198050.1">
    <property type="nucleotide sequence ID" value="NZ_JAZDRP010000002.1"/>
</dbReference>
<dbReference type="PANTHER" id="PTHR33202:SF6">
    <property type="entry name" value="ZINC UPTAKE REGULATION PROTEIN"/>
    <property type="match status" value="1"/>
</dbReference>
<protein>
    <submittedName>
        <fullName evidence="1">Transcriptional repressor</fullName>
    </submittedName>
</protein>
<dbReference type="EMBL" id="JAZDRP010000002">
    <property type="protein sequence ID" value="MEE2525387.1"/>
    <property type="molecule type" value="Genomic_DNA"/>
</dbReference>
<name>A0ABU7LNC8_9PROT</name>
<organism evidence="1 2">
    <name type="scientific">Hyphobacterium lacteum</name>
    <dbReference type="NCBI Taxonomy" id="3116575"/>
    <lineage>
        <taxon>Bacteria</taxon>
        <taxon>Pseudomonadati</taxon>
        <taxon>Pseudomonadota</taxon>
        <taxon>Alphaproteobacteria</taxon>
        <taxon>Maricaulales</taxon>
        <taxon>Maricaulaceae</taxon>
        <taxon>Hyphobacterium</taxon>
    </lineage>
</organism>
<keyword evidence="2" id="KW-1185">Reference proteome</keyword>
<sequence length="142" mass="15561">MTHTDSISAALHHADTHCASRGVRMTPLRRNVLALLVEAGEPVKAYDLLDRMKSSDKSAKPPTVYRSLDFLMEVGLAHKVEALNAYIACAHCHDKSGAELYICKVCGDVSERHGIPEPQNAPDGFVTDRSVVEHYGICSNCR</sequence>
<dbReference type="PANTHER" id="PTHR33202">
    <property type="entry name" value="ZINC UPTAKE REGULATION PROTEIN"/>
    <property type="match status" value="1"/>
</dbReference>
<gene>
    <name evidence="1" type="ORF">V0U79_03340</name>
</gene>
<evidence type="ECO:0000313" key="1">
    <source>
        <dbReference type="EMBL" id="MEE2525387.1"/>
    </source>
</evidence>
<dbReference type="InterPro" id="IPR036388">
    <property type="entry name" value="WH-like_DNA-bd_sf"/>
</dbReference>
<reference evidence="1 2" key="1">
    <citation type="submission" date="2024-01" db="EMBL/GenBank/DDBJ databases">
        <title>Hyphobacterium bacterium isolated from marine sediment.</title>
        <authorList>
            <person name="Zhao S."/>
        </authorList>
    </citation>
    <scope>NUCLEOTIDE SEQUENCE [LARGE SCALE GENOMIC DNA]</scope>
    <source>
        <strain evidence="2">HN65</strain>
    </source>
</reference>
<dbReference type="SUPFAM" id="SSF46785">
    <property type="entry name" value="Winged helix' DNA-binding domain"/>
    <property type="match status" value="1"/>
</dbReference>
<dbReference type="InterPro" id="IPR036390">
    <property type="entry name" value="WH_DNA-bd_sf"/>
</dbReference>
<accession>A0ABU7LNC8</accession>
<dbReference type="InterPro" id="IPR002481">
    <property type="entry name" value="FUR"/>
</dbReference>
<dbReference type="Pfam" id="PF01475">
    <property type="entry name" value="FUR"/>
    <property type="match status" value="1"/>
</dbReference>
<dbReference type="Proteomes" id="UP001354971">
    <property type="component" value="Unassembled WGS sequence"/>
</dbReference>
<comment type="caution">
    <text evidence="1">The sequence shown here is derived from an EMBL/GenBank/DDBJ whole genome shotgun (WGS) entry which is preliminary data.</text>
</comment>
<evidence type="ECO:0000313" key="2">
    <source>
        <dbReference type="Proteomes" id="UP001354971"/>
    </source>
</evidence>